<accession>A0A9D4CG64</accession>
<dbReference type="Proteomes" id="UP000828390">
    <property type="component" value="Unassembled WGS sequence"/>
</dbReference>
<dbReference type="AlphaFoldDB" id="A0A9D4CG64"/>
<gene>
    <name evidence="1" type="ORF">DPMN_049766</name>
</gene>
<evidence type="ECO:0000313" key="2">
    <source>
        <dbReference type="Proteomes" id="UP000828390"/>
    </source>
</evidence>
<dbReference type="EMBL" id="JAIWYP010000012">
    <property type="protein sequence ID" value="KAH3723968.1"/>
    <property type="molecule type" value="Genomic_DNA"/>
</dbReference>
<comment type="caution">
    <text evidence="1">The sequence shown here is derived from an EMBL/GenBank/DDBJ whole genome shotgun (WGS) entry which is preliminary data.</text>
</comment>
<protein>
    <submittedName>
        <fullName evidence="1">Uncharacterized protein</fullName>
    </submittedName>
</protein>
<proteinExistence type="predicted"/>
<keyword evidence="2" id="KW-1185">Reference proteome</keyword>
<reference evidence="1" key="1">
    <citation type="journal article" date="2019" name="bioRxiv">
        <title>The Genome of the Zebra Mussel, Dreissena polymorpha: A Resource for Invasive Species Research.</title>
        <authorList>
            <person name="McCartney M.A."/>
            <person name="Auch B."/>
            <person name="Kono T."/>
            <person name="Mallez S."/>
            <person name="Zhang Y."/>
            <person name="Obille A."/>
            <person name="Becker A."/>
            <person name="Abrahante J.E."/>
            <person name="Garbe J."/>
            <person name="Badalamenti J.P."/>
            <person name="Herman A."/>
            <person name="Mangelson H."/>
            <person name="Liachko I."/>
            <person name="Sullivan S."/>
            <person name="Sone E.D."/>
            <person name="Koren S."/>
            <person name="Silverstein K.A.T."/>
            <person name="Beckman K.B."/>
            <person name="Gohl D.M."/>
        </authorList>
    </citation>
    <scope>NUCLEOTIDE SEQUENCE</scope>
    <source>
        <strain evidence="1">Duluth1</strain>
        <tissue evidence="1">Whole animal</tissue>
    </source>
</reference>
<sequence>MKNVCQYLGRPVSDKFQIVPPNSVAVLLHWRVLYLISASLQVERCTFWKNFYTGPIVQTPRGGYWQYGNNTSERMSGSRVPHGGG</sequence>
<evidence type="ECO:0000313" key="1">
    <source>
        <dbReference type="EMBL" id="KAH3723968.1"/>
    </source>
</evidence>
<reference evidence="1" key="2">
    <citation type="submission" date="2020-11" db="EMBL/GenBank/DDBJ databases">
        <authorList>
            <person name="McCartney M.A."/>
            <person name="Auch B."/>
            <person name="Kono T."/>
            <person name="Mallez S."/>
            <person name="Becker A."/>
            <person name="Gohl D.M."/>
            <person name="Silverstein K.A.T."/>
            <person name="Koren S."/>
            <person name="Bechman K.B."/>
            <person name="Herman A."/>
            <person name="Abrahante J.E."/>
            <person name="Garbe J."/>
        </authorList>
    </citation>
    <scope>NUCLEOTIDE SEQUENCE</scope>
    <source>
        <strain evidence="1">Duluth1</strain>
        <tissue evidence="1">Whole animal</tissue>
    </source>
</reference>
<organism evidence="1 2">
    <name type="scientific">Dreissena polymorpha</name>
    <name type="common">Zebra mussel</name>
    <name type="synonym">Mytilus polymorpha</name>
    <dbReference type="NCBI Taxonomy" id="45954"/>
    <lineage>
        <taxon>Eukaryota</taxon>
        <taxon>Metazoa</taxon>
        <taxon>Spiralia</taxon>
        <taxon>Lophotrochozoa</taxon>
        <taxon>Mollusca</taxon>
        <taxon>Bivalvia</taxon>
        <taxon>Autobranchia</taxon>
        <taxon>Heteroconchia</taxon>
        <taxon>Euheterodonta</taxon>
        <taxon>Imparidentia</taxon>
        <taxon>Neoheterodontei</taxon>
        <taxon>Myida</taxon>
        <taxon>Dreissenoidea</taxon>
        <taxon>Dreissenidae</taxon>
        <taxon>Dreissena</taxon>
    </lineage>
</organism>
<name>A0A9D4CG64_DREPO</name>